<comment type="caution">
    <text evidence="3">The sequence shown here is derived from an EMBL/GenBank/DDBJ whole genome shotgun (WGS) entry which is preliminary data.</text>
</comment>
<proteinExistence type="inferred from homology"/>
<gene>
    <name evidence="3" type="ORF">FD41_GL001281</name>
</gene>
<dbReference type="Proteomes" id="UP000051966">
    <property type="component" value="Unassembled WGS sequence"/>
</dbReference>
<name>A0A0R1V9D7_9LACO</name>
<evidence type="ECO:0008006" key="5">
    <source>
        <dbReference type="Google" id="ProtNLM"/>
    </source>
</evidence>
<sequence length="383" mass="42584">MLFMTTIKYADFCRDIAGILRYANDKNMPVITEAIGTVSKYAHQLSECDSEPDTDENVQAIVKAINHFESTDEDKAAKPTNEPAGTDSDAEPEEPVEAEKAYRFDRKLIGAVVNGNHYSESIIRKTDLQDGDMVRVKYGSSYRPEFELVSRGDSEQAEPIVRKRVIAEEDPTIGLVARKEYNGELLTHDDAPVTIRLNYKDSIKNNVQDGDIVDIAYYADRGPAEARVSWVYRDSDLDTQPAETRKPHSAYVESTDKSPKIITPKLDFDLSNKTVLMAGYSAHRAEVDDVIKAHHGKLLVYDGEASGKGIESDLITAVKHADIVIVMLHSVSHETANKAIANAKSFDKMVATSNINSPLSLEEAIQRALNREPIYQQTSHIVE</sequence>
<evidence type="ECO:0000256" key="1">
    <source>
        <dbReference type="ARBA" id="ARBA00007189"/>
    </source>
</evidence>
<evidence type="ECO:0000313" key="3">
    <source>
        <dbReference type="EMBL" id="KRM02080.1"/>
    </source>
</evidence>
<dbReference type="AlphaFoldDB" id="A0A0R1V9D7"/>
<evidence type="ECO:0000313" key="4">
    <source>
        <dbReference type="Proteomes" id="UP000051966"/>
    </source>
</evidence>
<dbReference type="Pfam" id="PF10087">
    <property type="entry name" value="DUF2325"/>
    <property type="match status" value="1"/>
</dbReference>
<feature type="region of interest" description="Disordered" evidence="2">
    <location>
        <begin position="69"/>
        <end position="97"/>
    </location>
</feature>
<organism evidence="3 4">
    <name type="scientific">Lentilactobacillus farraginis DSM 18382 = JCM 14108</name>
    <dbReference type="NCBI Taxonomy" id="1423743"/>
    <lineage>
        <taxon>Bacteria</taxon>
        <taxon>Bacillati</taxon>
        <taxon>Bacillota</taxon>
        <taxon>Bacilli</taxon>
        <taxon>Lactobacillales</taxon>
        <taxon>Lactobacillaceae</taxon>
        <taxon>Lentilactobacillus</taxon>
    </lineage>
</organism>
<dbReference type="PATRIC" id="fig|1423743.5.peg.1332"/>
<dbReference type="EMBL" id="AZFY01000145">
    <property type="protein sequence ID" value="KRM02080.1"/>
    <property type="molecule type" value="Genomic_DNA"/>
</dbReference>
<protein>
    <recommendedName>
        <fullName evidence="5">DUF2325 domain-containing protein</fullName>
    </recommendedName>
</protein>
<keyword evidence="4" id="KW-1185">Reference proteome</keyword>
<evidence type="ECO:0000256" key="2">
    <source>
        <dbReference type="SAM" id="MobiDB-lite"/>
    </source>
</evidence>
<accession>A0A0R1V9D7</accession>
<reference evidence="3 4" key="1">
    <citation type="journal article" date="2015" name="Genome Announc.">
        <title>Expanding the biotechnology potential of lactobacilli through comparative genomics of 213 strains and associated genera.</title>
        <authorList>
            <person name="Sun Z."/>
            <person name="Harris H.M."/>
            <person name="McCann A."/>
            <person name="Guo C."/>
            <person name="Argimon S."/>
            <person name="Zhang W."/>
            <person name="Yang X."/>
            <person name="Jeffery I.B."/>
            <person name="Cooney J.C."/>
            <person name="Kagawa T.F."/>
            <person name="Liu W."/>
            <person name="Song Y."/>
            <person name="Salvetti E."/>
            <person name="Wrobel A."/>
            <person name="Rasinkangas P."/>
            <person name="Parkhill J."/>
            <person name="Rea M.C."/>
            <person name="O'Sullivan O."/>
            <person name="Ritari J."/>
            <person name="Douillard F.P."/>
            <person name="Paul Ross R."/>
            <person name="Yang R."/>
            <person name="Briner A.E."/>
            <person name="Felis G.E."/>
            <person name="de Vos W.M."/>
            <person name="Barrangou R."/>
            <person name="Klaenhammer T.R."/>
            <person name="Caufield P.W."/>
            <person name="Cui Y."/>
            <person name="Zhang H."/>
            <person name="O'Toole P.W."/>
        </authorList>
    </citation>
    <scope>NUCLEOTIDE SEQUENCE [LARGE SCALE GENOMIC DNA]</scope>
    <source>
        <strain evidence="3 4">DSM 18382</strain>
    </source>
</reference>
<dbReference type="InterPro" id="IPR016772">
    <property type="entry name" value="UCP020408"/>
</dbReference>
<comment type="similarity">
    <text evidence="1">Belongs to the UPF0751 family.</text>
</comment>